<dbReference type="PATRIC" id="fig|1704032.3.peg.678"/>
<protein>
    <recommendedName>
        <fullName evidence="7">RNA polymerase sigma factor</fullName>
    </recommendedName>
</protein>
<dbReference type="InterPro" id="IPR000943">
    <property type="entry name" value="RNA_pol_sigma70"/>
</dbReference>
<dbReference type="PROSITE" id="PS00716">
    <property type="entry name" value="SIGMA70_2"/>
    <property type="match status" value="1"/>
</dbReference>
<dbReference type="NCBIfam" id="TIGR02980">
    <property type="entry name" value="SigBFG"/>
    <property type="match status" value="1"/>
</dbReference>
<comment type="caution">
    <text evidence="9">The sequence shown here is derived from an EMBL/GenBank/DDBJ whole genome shotgun (WGS) entry which is preliminary data.</text>
</comment>
<dbReference type="GO" id="GO:0006352">
    <property type="term" value="P:DNA-templated transcription initiation"/>
    <property type="evidence" value="ECO:0007669"/>
    <property type="project" value="InterPro"/>
</dbReference>
<dbReference type="InterPro" id="IPR007624">
    <property type="entry name" value="RNA_pol_sigma70_r3"/>
</dbReference>
<sequence length="257" mass="29629">MPRRRSKSATSERDPEALFRRLRRTNDPDLRQQLIMSHEKLVRFLAQKFANRGEPLDDLVQVGMIGLINAVDRFDPARGNRFATFATPTIMGEIKRYFRDRGWAIKVPRKLQEINLKTTRAVETLTQELGRAPTIPEIAASIDESVEDTLEAWELGQHYELASLDSELGHEEEDSHSVLADYIGQSDVTVEDFGLRDRLEEAISHLPPRERTIIKMRFHRGLSQTEVARRLNISQMHVSRLQHKAIARLKELVRESD</sequence>
<evidence type="ECO:0000256" key="6">
    <source>
        <dbReference type="ARBA" id="ARBA00023163"/>
    </source>
</evidence>
<dbReference type="Proteomes" id="UP000052020">
    <property type="component" value="Unassembled WGS sequence"/>
</dbReference>
<dbReference type="InterPro" id="IPR014322">
    <property type="entry name" value="RNA_pol_sigma-B/F/G"/>
</dbReference>
<feature type="domain" description="HTH cro/C1-type" evidence="8">
    <location>
        <begin position="213"/>
        <end position="241"/>
    </location>
</feature>
<evidence type="ECO:0000256" key="4">
    <source>
        <dbReference type="ARBA" id="ARBA00023082"/>
    </source>
</evidence>
<evidence type="ECO:0000313" key="10">
    <source>
        <dbReference type="Proteomes" id="UP000052020"/>
    </source>
</evidence>
<dbReference type="InterPro" id="IPR013324">
    <property type="entry name" value="RNA_pol_sigma_r3/r4-like"/>
</dbReference>
<dbReference type="PRINTS" id="PR00046">
    <property type="entry name" value="SIGMA70FCT"/>
</dbReference>
<keyword evidence="2" id="KW-0749">Sporulation</keyword>
<evidence type="ECO:0000256" key="3">
    <source>
        <dbReference type="ARBA" id="ARBA00023015"/>
    </source>
</evidence>
<dbReference type="InterPro" id="IPR007627">
    <property type="entry name" value="RNA_pol_sigma70_r2"/>
</dbReference>
<evidence type="ECO:0000256" key="1">
    <source>
        <dbReference type="ARBA" id="ARBA00007788"/>
    </source>
</evidence>
<evidence type="ECO:0000313" key="9">
    <source>
        <dbReference type="EMBL" id="KPJ63117.1"/>
    </source>
</evidence>
<dbReference type="AlphaFoldDB" id="A0A0S7XKT9"/>
<evidence type="ECO:0000256" key="5">
    <source>
        <dbReference type="ARBA" id="ARBA00023125"/>
    </source>
</evidence>
<dbReference type="GO" id="GO:0030435">
    <property type="term" value="P:sporulation resulting in formation of a cellular spore"/>
    <property type="evidence" value="ECO:0007669"/>
    <property type="project" value="UniProtKB-KW"/>
</dbReference>
<dbReference type="InterPro" id="IPR007630">
    <property type="entry name" value="RNA_pol_sigma70_r4"/>
</dbReference>
<accession>A0A0S7XKT9</accession>
<dbReference type="PROSITE" id="PS50943">
    <property type="entry name" value="HTH_CROC1"/>
    <property type="match status" value="1"/>
</dbReference>
<dbReference type="Gene3D" id="1.20.120.1810">
    <property type="match status" value="1"/>
</dbReference>
<gene>
    <name evidence="9" type="ORF">AMK68_04150</name>
</gene>
<keyword evidence="4 7" id="KW-0731">Sigma factor</keyword>
<dbReference type="InterPro" id="IPR001387">
    <property type="entry name" value="Cro/C1-type_HTH"/>
</dbReference>
<name>A0A0S7XKT9_9BACT</name>
<dbReference type="SUPFAM" id="SSF88946">
    <property type="entry name" value="Sigma2 domain of RNA polymerase sigma factors"/>
    <property type="match status" value="1"/>
</dbReference>
<keyword evidence="5 7" id="KW-0238">DNA-binding</keyword>
<dbReference type="PANTHER" id="PTHR30385:SF4">
    <property type="entry name" value="RNA POLYMERASE SIGMA-E FACTOR"/>
    <property type="match status" value="1"/>
</dbReference>
<evidence type="ECO:0000256" key="2">
    <source>
        <dbReference type="ARBA" id="ARBA00022969"/>
    </source>
</evidence>
<evidence type="ECO:0000259" key="8">
    <source>
        <dbReference type="PROSITE" id="PS50943"/>
    </source>
</evidence>
<dbReference type="Pfam" id="PF04542">
    <property type="entry name" value="Sigma70_r2"/>
    <property type="match status" value="1"/>
</dbReference>
<reference evidence="9 10" key="1">
    <citation type="journal article" date="2015" name="Microbiome">
        <title>Genomic resolution of linkages in carbon, nitrogen, and sulfur cycling among widespread estuary sediment bacteria.</title>
        <authorList>
            <person name="Baker B.J."/>
            <person name="Lazar C.S."/>
            <person name="Teske A.P."/>
            <person name="Dick G.J."/>
        </authorList>
    </citation>
    <scope>NUCLEOTIDE SEQUENCE [LARGE SCALE GENOMIC DNA]</scope>
    <source>
        <strain evidence="9">DG_56</strain>
    </source>
</reference>
<dbReference type="InterPro" id="IPR014284">
    <property type="entry name" value="RNA_pol_sigma-70_dom"/>
</dbReference>
<dbReference type="GO" id="GO:0016987">
    <property type="term" value="F:sigma factor activity"/>
    <property type="evidence" value="ECO:0007669"/>
    <property type="project" value="UniProtKB-KW"/>
</dbReference>
<evidence type="ECO:0000256" key="7">
    <source>
        <dbReference type="RuleBase" id="RU362124"/>
    </source>
</evidence>
<dbReference type="GO" id="GO:0003677">
    <property type="term" value="F:DNA binding"/>
    <property type="evidence" value="ECO:0007669"/>
    <property type="project" value="UniProtKB-KW"/>
</dbReference>
<dbReference type="InterPro" id="IPR036388">
    <property type="entry name" value="WH-like_DNA-bd_sf"/>
</dbReference>
<dbReference type="NCBIfam" id="TIGR02937">
    <property type="entry name" value="sigma70-ECF"/>
    <property type="match status" value="1"/>
</dbReference>
<dbReference type="SUPFAM" id="SSF88659">
    <property type="entry name" value="Sigma3 and sigma4 domains of RNA polymerase sigma factors"/>
    <property type="match status" value="2"/>
</dbReference>
<dbReference type="PANTHER" id="PTHR30385">
    <property type="entry name" value="SIGMA FACTOR F FLAGELLAR"/>
    <property type="match status" value="1"/>
</dbReference>
<comment type="similarity">
    <text evidence="1 7">Belongs to the sigma-70 factor family.</text>
</comment>
<dbReference type="Pfam" id="PF04539">
    <property type="entry name" value="Sigma70_r3"/>
    <property type="match status" value="1"/>
</dbReference>
<organism evidence="9 10">
    <name type="scientific">candidate division KD3-62 bacterium DG_56</name>
    <dbReference type="NCBI Taxonomy" id="1704032"/>
    <lineage>
        <taxon>Bacteria</taxon>
        <taxon>candidate division KD3-62</taxon>
    </lineage>
</organism>
<keyword evidence="3 7" id="KW-0805">Transcription regulation</keyword>
<comment type="function">
    <text evidence="7">Sigma factors are initiation factors that promote the attachment of RNA polymerase to specific initiation sites and are then released.</text>
</comment>
<proteinExistence type="inferred from homology"/>
<dbReference type="CDD" id="cd06171">
    <property type="entry name" value="Sigma70_r4"/>
    <property type="match status" value="1"/>
</dbReference>
<dbReference type="Gene3D" id="1.10.10.10">
    <property type="entry name" value="Winged helix-like DNA-binding domain superfamily/Winged helix DNA-binding domain"/>
    <property type="match status" value="2"/>
</dbReference>
<dbReference type="PROSITE" id="PS00715">
    <property type="entry name" value="SIGMA70_1"/>
    <property type="match status" value="1"/>
</dbReference>
<dbReference type="Pfam" id="PF04545">
    <property type="entry name" value="Sigma70_r4"/>
    <property type="match status" value="1"/>
</dbReference>
<dbReference type="InterPro" id="IPR013325">
    <property type="entry name" value="RNA_pol_sigma_r2"/>
</dbReference>
<dbReference type="EMBL" id="LIZY01000091">
    <property type="protein sequence ID" value="KPJ63117.1"/>
    <property type="molecule type" value="Genomic_DNA"/>
</dbReference>
<keyword evidence="6 7" id="KW-0804">Transcription</keyword>